<protein>
    <submittedName>
        <fullName evidence="1">Uncharacterized protein</fullName>
    </submittedName>
</protein>
<accession>A0A508T681</accession>
<name>A0A508T681_9BRAD</name>
<proteinExistence type="predicted"/>
<dbReference type="EMBL" id="CAADFC020000011">
    <property type="protein sequence ID" value="VIO70429.1"/>
    <property type="molecule type" value="Genomic_DNA"/>
</dbReference>
<reference evidence="1" key="1">
    <citation type="submission" date="2019-02" db="EMBL/GenBank/DDBJ databases">
        <authorList>
            <person name="Pothier F.J."/>
        </authorList>
    </citation>
    <scope>NUCLEOTIDE SEQUENCE</scope>
    <source>
        <strain evidence="1">CI-1B</strain>
    </source>
</reference>
<keyword evidence="2" id="KW-1185">Reference proteome</keyword>
<sequence length="61" mass="6813">MHVAAATGNSARCIDRDAESMDSPAGFFPHVACIGTLIYSQENTLFRIEKMLIQRRVQRTS</sequence>
<organism evidence="1 2">
    <name type="scientific">Bradyrhizobium ivorense</name>
    <dbReference type="NCBI Taxonomy" id="2511166"/>
    <lineage>
        <taxon>Bacteria</taxon>
        <taxon>Pseudomonadati</taxon>
        <taxon>Pseudomonadota</taxon>
        <taxon>Alphaproteobacteria</taxon>
        <taxon>Hyphomicrobiales</taxon>
        <taxon>Nitrobacteraceae</taxon>
        <taxon>Bradyrhizobium</taxon>
    </lineage>
</organism>
<dbReference type="AlphaFoldDB" id="A0A508T681"/>
<dbReference type="Proteomes" id="UP000328092">
    <property type="component" value="Unassembled WGS sequence"/>
</dbReference>
<evidence type="ECO:0000313" key="1">
    <source>
        <dbReference type="EMBL" id="VIO70429.1"/>
    </source>
</evidence>
<comment type="caution">
    <text evidence="1">The sequence shown here is derived from an EMBL/GenBank/DDBJ whole genome shotgun (WGS) entry which is preliminary data.</text>
</comment>
<gene>
    <name evidence="1" type="ORF">CI1B_30830</name>
</gene>
<evidence type="ECO:0000313" key="2">
    <source>
        <dbReference type="Proteomes" id="UP000328092"/>
    </source>
</evidence>